<evidence type="ECO:0000313" key="3">
    <source>
        <dbReference type="Proteomes" id="UP001465976"/>
    </source>
</evidence>
<reference evidence="2 3" key="1">
    <citation type="submission" date="2024-02" db="EMBL/GenBank/DDBJ databases">
        <title>A draft genome for the cacao thread blight pathogen Marasmius crinis-equi.</title>
        <authorList>
            <person name="Cohen S.P."/>
            <person name="Baruah I.K."/>
            <person name="Amoako-Attah I."/>
            <person name="Bukari Y."/>
            <person name="Meinhardt L.W."/>
            <person name="Bailey B.A."/>
        </authorList>
    </citation>
    <scope>NUCLEOTIDE SEQUENCE [LARGE SCALE GENOMIC DNA]</scope>
    <source>
        <strain evidence="2 3">GH-76</strain>
    </source>
</reference>
<evidence type="ECO:0000313" key="2">
    <source>
        <dbReference type="EMBL" id="KAL0567236.1"/>
    </source>
</evidence>
<keyword evidence="1" id="KW-0175">Coiled coil</keyword>
<organism evidence="2 3">
    <name type="scientific">Marasmius crinis-equi</name>
    <dbReference type="NCBI Taxonomy" id="585013"/>
    <lineage>
        <taxon>Eukaryota</taxon>
        <taxon>Fungi</taxon>
        <taxon>Dikarya</taxon>
        <taxon>Basidiomycota</taxon>
        <taxon>Agaricomycotina</taxon>
        <taxon>Agaricomycetes</taxon>
        <taxon>Agaricomycetidae</taxon>
        <taxon>Agaricales</taxon>
        <taxon>Marasmiineae</taxon>
        <taxon>Marasmiaceae</taxon>
        <taxon>Marasmius</taxon>
    </lineage>
</organism>
<dbReference type="Proteomes" id="UP001465976">
    <property type="component" value="Unassembled WGS sequence"/>
</dbReference>
<proteinExistence type="predicted"/>
<dbReference type="EMBL" id="JBAHYK010001640">
    <property type="protein sequence ID" value="KAL0567236.1"/>
    <property type="molecule type" value="Genomic_DNA"/>
</dbReference>
<evidence type="ECO:0000256" key="1">
    <source>
        <dbReference type="SAM" id="Coils"/>
    </source>
</evidence>
<gene>
    <name evidence="2" type="ORF">V5O48_014759</name>
</gene>
<feature type="coiled-coil region" evidence="1">
    <location>
        <begin position="62"/>
        <end position="103"/>
    </location>
</feature>
<dbReference type="Gene3D" id="1.20.1280.50">
    <property type="match status" value="1"/>
</dbReference>
<accession>A0ABR3EWD9</accession>
<comment type="caution">
    <text evidence="2">The sequence shown here is derived from an EMBL/GenBank/DDBJ whole genome shotgun (WGS) entry which is preliminary data.</text>
</comment>
<name>A0ABR3EWD9_9AGAR</name>
<evidence type="ECO:0008006" key="4">
    <source>
        <dbReference type="Google" id="ProtNLM"/>
    </source>
</evidence>
<sequence>MAILMVSNSSLILSMDSLAFILPKLCSVLPVFHFQPDILLQLRNPDRITLSPTTTSVCVRFLQDADSDVATYDKTIQNLESRLLEIKSQRDDLQRNIAQVSSLLSPIRRLPTEILQIIFSIAGIEGRLMNLLGVHERQESIALRISAVCHRWRIIGLDTPDLWTHFAVKTQNTFLEPLKLFLDRSRLMPLSFMVVEPDEGEDDDSDVQLPHLLVEHASRWQSVDHDHVLSEACLGVIEGVTSLPSLRSLVCSRLSSPFLALLNGCGHLDDLIVRYLHFDTLLPDSLPLARVVDLTIEYGRDGAVKDSLEVLKACASTIKSLSYQCPLSRTGGARQAQHTPQPASPEQEPITCRTLSTFSINLYHPDGIFTHISDILRSLTLPALKTLALLGQCGRNGNYEGEWPVHIVEDLFTRSKCVLVELYIDGLPLSEAEILAVLGRTPSLEILTIAEVFTEEDIDDEGELLDGDKLVRTISKAFISSCTVTNGEGNASSQTQFLPNLSALHLLVHEHFDADTEFVEMVKSRWYSPTITTRPRHVSLETVTLEICAQQVDAWVYEPLKALDKEGLKIVVKTRGNGYIV</sequence>
<keyword evidence="3" id="KW-1185">Reference proteome</keyword>
<protein>
    <recommendedName>
        <fullName evidence="4">F-box domain-containing protein</fullName>
    </recommendedName>
</protein>